<evidence type="ECO:0000259" key="4">
    <source>
        <dbReference type="Pfam" id="PF16113"/>
    </source>
</evidence>
<sequence>RPEDFKPLSEDDPDDVVFNSAFGVRSIELNRPKKLNSLNASMIRKIVPRLNEWEKSDMVNVILMKGAGEKAFCAGGDVTALAQYNQEGPDGWKKSAAYFELDETKTIGYTDLSLCAQAIAQCSPELLGEDHDYTVYAFDYSEEDTPLTLDTDFLFNETFLQLHLPAYALPQSGRTCCDGFVSFATHATLPDHPQA</sequence>
<reference evidence="6" key="1">
    <citation type="submission" date="2015-05" db="EMBL/GenBank/DDBJ databases">
        <authorList>
            <person name="Fogelqvist Johan"/>
        </authorList>
    </citation>
    <scope>NUCLEOTIDE SEQUENCE [LARGE SCALE GENOMIC DNA]</scope>
</reference>
<evidence type="ECO:0000313" key="5">
    <source>
        <dbReference type="EMBL" id="CRK44657.1"/>
    </source>
</evidence>
<dbReference type="Gene3D" id="3.90.226.10">
    <property type="entry name" value="2-enoyl-CoA Hydratase, Chain A, domain 1"/>
    <property type="match status" value="1"/>
</dbReference>
<dbReference type="PANTHER" id="PTHR43176:SF3">
    <property type="entry name" value="3-HYDROXYISOBUTYRYL-COA HYDROLASE, MITOCHONDRIAL"/>
    <property type="match status" value="1"/>
</dbReference>
<keyword evidence="3" id="KW-0378">Hydrolase</keyword>
<name>A0A0G4NDT4_VERLO</name>
<feature type="non-terminal residue" evidence="5">
    <location>
        <position position="1"/>
    </location>
</feature>
<organism evidence="5 6">
    <name type="scientific">Verticillium longisporum</name>
    <name type="common">Verticillium dahliae var. longisporum</name>
    <dbReference type="NCBI Taxonomy" id="100787"/>
    <lineage>
        <taxon>Eukaryota</taxon>
        <taxon>Fungi</taxon>
        <taxon>Dikarya</taxon>
        <taxon>Ascomycota</taxon>
        <taxon>Pezizomycotina</taxon>
        <taxon>Sordariomycetes</taxon>
        <taxon>Hypocreomycetidae</taxon>
        <taxon>Glomerellales</taxon>
        <taxon>Plectosphaerellaceae</taxon>
        <taxon>Verticillium</taxon>
    </lineage>
</organism>
<dbReference type="InterPro" id="IPR032259">
    <property type="entry name" value="HIBYL-CoA-H"/>
</dbReference>
<evidence type="ECO:0000256" key="2">
    <source>
        <dbReference type="ARBA" id="ARBA00011915"/>
    </source>
</evidence>
<gene>
    <name evidence="5" type="ORF">BN1723_016361</name>
</gene>
<dbReference type="GO" id="GO:0005739">
    <property type="term" value="C:mitochondrion"/>
    <property type="evidence" value="ECO:0007669"/>
    <property type="project" value="TreeGrafter"/>
</dbReference>
<evidence type="ECO:0000256" key="1">
    <source>
        <dbReference type="ARBA" id="ARBA00001709"/>
    </source>
</evidence>
<dbReference type="SUPFAM" id="SSF52096">
    <property type="entry name" value="ClpP/crotonase"/>
    <property type="match status" value="1"/>
</dbReference>
<dbReference type="InterPro" id="IPR029045">
    <property type="entry name" value="ClpP/crotonase-like_dom_sf"/>
</dbReference>
<accession>A0A0G4NDT4</accession>
<dbReference type="PANTHER" id="PTHR43176">
    <property type="entry name" value="3-HYDROXYISOBUTYRYL-COA HYDROLASE-RELATED"/>
    <property type="match status" value="1"/>
</dbReference>
<dbReference type="Proteomes" id="UP000045706">
    <property type="component" value="Unassembled WGS sequence"/>
</dbReference>
<dbReference type="GO" id="GO:0006574">
    <property type="term" value="P:L-valine catabolic process"/>
    <property type="evidence" value="ECO:0007669"/>
    <property type="project" value="TreeGrafter"/>
</dbReference>
<dbReference type="AlphaFoldDB" id="A0A0G4NDT4"/>
<proteinExistence type="predicted"/>
<dbReference type="Pfam" id="PF16113">
    <property type="entry name" value="ECH_2"/>
    <property type="match status" value="1"/>
</dbReference>
<comment type="catalytic activity">
    <reaction evidence="1">
        <text>3-hydroxy-2-methylpropanoyl-CoA + H2O = 3-hydroxy-2-methylpropanoate + CoA + H(+)</text>
        <dbReference type="Rhea" id="RHEA:20888"/>
        <dbReference type="ChEBI" id="CHEBI:11805"/>
        <dbReference type="ChEBI" id="CHEBI:15377"/>
        <dbReference type="ChEBI" id="CHEBI:15378"/>
        <dbReference type="ChEBI" id="CHEBI:57287"/>
        <dbReference type="ChEBI" id="CHEBI:57340"/>
        <dbReference type="EC" id="3.1.2.4"/>
    </reaction>
</comment>
<evidence type="ECO:0000313" key="6">
    <source>
        <dbReference type="Proteomes" id="UP000045706"/>
    </source>
</evidence>
<dbReference type="EC" id="3.1.2.4" evidence="2"/>
<dbReference type="EMBL" id="CVQI01034163">
    <property type="protein sequence ID" value="CRK44657.1"/>
    <property type="molecule type" value="Genomic_DNA"/>
</dbReference>
<evidence type="ECO:0000256" key="3">
    <source>
        <dbReference type="ARBA" id="ARBA00022801"/>
    </source>
</evidence>
<dbReference type="InterPro" id="IPR045004">
    <property type="entry name" value="ECH_dom"/>
</dbReference>
<protein>
    <recommendedName>
        <fullName evidence="2">3-hydroxyisobutyryl-CoA hydrolase</fullName>
        <ecNumber evidence="2">3.1.2.4</ecNumber>
    </recommendedName>
</protein>
<dbReference type="GO" id="GO:0003860">
    <property type="term" value="F:3-hydroxyisobutyryl-CoA hydrolase activity"/>
    <property type="evidence" value="ECO:0007669"/>
    <property type="project" value="UniProtKB-EC"/>
</dbReference>
<dbReference type="CDD" id="cd06558">
    <property type="entry name" value="crotonase-like"/>
    <property type="match status" value="1"/>
</dbReference>
<feature type="domain" description="Enoyl-CoA hydratase/isomerase" evidence="4">
    <location>
        <begin position="25"/>
        <end position="99"/>
    </location>
</feature>